<comment type="caution">
    <text evidence="2">The sequence shown here is derived from an EMBL/GenBank/DDBJ whole genome shotgun (WGS) entry which is preliminary data.</text>
</comment>
<evidence type="ECO:0000313" key="3">
    <source>
        <dbReference type="Proteomes" id="UP000007129"/>
    </source>
</evidence>
<evidence type="ECO:0000313" key="2">
    <source>
        <dbReference type="EMBL" id="EKG20931.1"/>
    </source>
</evidence>
<feature type="region of interest" description="Disordered" evidence="1">
    <location>
        <begin position="66"/>
        <end position="87"/>
    </location>
</feature>
<dbReference type="HOGENOM" id="CLU_1611089_0_0_1"/>
<dbReference type="EMBL" id="AHHD01000073">
    <property type="protein sequence ID" value="EKG20931.1"/>
    <property type="molecule type" value="Genomic_DNA"/>
</dbReference>
<feature type="compositionally biased region" description="Basic residues" evidence="1">
    <location>
        <begin position="66"/>
        <end position="82"/>
    </location>
</feature>
<dbReference type="InParanoid" id="K2REI9"/>
<organism evidence="2 3">
    <name type="scientific">Macrophomina phaseolina (strain MS6)</name>
    <name type="common">Charcoal rot fungus</name>
    <dbReference type="NCBI Taxonomy" id="1126212"/>
    <lineage>
        <taxon>Eukaryota</taxon>
        <taxon>Fungi</taxon>
        <taxon>Dikarya</taxon>
        <taxon>Ascomycota</taxon>
        <taxon>Pezizomycotina</taxon>
        <taxon>Dothideomycetes</taxon>
        <taxon>Dothideomycetes incertae sedis</taxon>
        <taxon>Botryosphaeriales</taxon>
        <taxon>Botryosphaeriaceae</taxon>
        <taxon>Macrophomina</taxon>
    </lineage>
</organism>
<protein>
    <submittedName>
        <fullName evidence="2">Coatomer epsilon subunit</fullName>
    </submittedName>
</protein>
<dbReference type="Proteomes" id="UP000007129">
    <property type="component" value="Unassembled WGS sequence"/>
</dbReference>
<name>K2REI9_MACPH</name>
<reference evidence="2 3" key="1">
    <citation type="journal article" date="2012" name="BMC Genomics">
        <title>Tools to kill: Genome of one of the most destructive plant pathogenic fungi Macrophomina phaseolina.</title>
        <authorList>
            <person name="Islam M.S."/>
            <person name="Haque M.S."/>
            <person name="Islam M.M."/>
            <person name="Emdad E.M."/>
            <person name="Halim A."/>
            <person name="Hossen Q.M.M."/>
            <person name="Hossain M.Z."/>
            <person name="Ahmed B."/>
            <person name="Rahim S."/>
            <person name="Rahman M.S."/>
            <person name="Alam M.M."/>
            <person name="Hou S."/>
            <person name="Wan X."/>
            <person name="Saito J.A."/>
            <person name="Alam M."/>
        </authorList>
    </citation>
    <scope>NUCLEOTIDE SEQUENCE [LARGE SCALE GENOMIC DNA]</scope>
    <source>
        <strain evidence="2 3">MS6</strain>
    </source>
</reference>
<accession>K2REI9</accession>
<evidence type="ECO:0000256" key="1">
    <source>
        <dbReference type="SAM" id="MobiDB-lite"/>
    </source>
</evidence>
<proteinExistence type="predicted"/>
<dbReference type="VEuPathDB" id="FungiDB:MPH_01795"/>
<dbReference type="AlphaFoldDB" id="K2REI9"/>
<sequence>MAAHANLSPTRALPLLDQALVPFNYGASLSQSGCFLCCTILAAHTLAPPPHDQRTTLLLQALHKYHNRPQRSKRKKKKTRSQQKKDWIQQRVPSPAFLIMQNRSRERGAHTRYFPAGPFPSTLFFPLMESHRTHYRIFICGPSGYCHGLICLDRRRKSTKFWPVW</sequence>
<gene>
    <name evidence="2" type="ORF">MPH_01795</name>
</gene>